<proteinExistence type="predicted"/>
<comment type="caution">
    <text evidence="1">The sequence shown here is derived from an EMBL/GenBank/DDBJ whole genome shotgun (WGS) entry which is preliminary data.</text>
</comment>
<sequence length="106" mass="11869">MKMAENHYAYAKALRDGVFDTDELPTSLAQEIINYERAVIGLSSAYNALDAHFTNEDDASDVLTNIDELICGIVHEVTKLQEQNSESASCRAQSHTEYRRELAECV</sequence>
<organism evidence="1 2">
    <name type="scientific">Acetobacter orientalis</name>
    <dbReference type="NCBI Taxonomy" id="146474"/>
    <lineage>
        <taxon>Bacteria</taxon>
        <taxon>Pseudomonadati</taxon>
        <taxon>Pseudomonadota</taxon>
        <taxon>Alphaproteobacteria</taxon>
        <taxon>Acetobacterales</taxon>
        <taxon>Acetobacteraceae</taxon>
        <taxon>Acetobacter</taxon>
    </lineage>
</organism>
<evidence type="ECO:0000313" key="2">
    <source>
        <dbReference type="Proteomes" id="UP000194999"/>
    </source>
</evidence>
<evidence type="ECO:0000313" key="1">
    <source>
        <dbReference type="EMBL" id="OUI98774.1"/>
    </source>
</evidence>
<protein>
    <submittedName>
        <fullName evidence="1">Uncharacterized protein</fullName>
    </submittedName>
</protein>
<reference evidence="1 2" key="1">
    <citation type="submission" date="2014-06" db="EMBL/GenBank/DDBJ databases">
        <authorList>
            <person name="Ju J."/>
            <person name="Zhang J."/>
        </authorList>
    </citation>
    <scope>NUCLEOTIDE SEQUENCE [LARGE SCALE GENOMIC DNA]</scope>
    <source>
        <strain evidence="1">DmW_048</strain>
    </source>
</reference>
<name>A0A252B3J5_9PROT</name>
<dbReference type="Proteomes" id="UP000194999">
    <property type="component" value="Unassembled WGS sequence"/>
</dbReference>
<dbReference type="AlphaFoldDB" id="A0A252B3J5"/>
<gene>
    <name evidence="1" type="ORF">HK15_13055</name>
</gene>
<dbReference type="EMBL" id="JOOY01000081">
    <property type="protein sequence ID" value="OUI98774.1"/>
    <property type="molecule type" value="Genomic_DNA"/>
</dbReference>
<accession>A0A252B3J5</accession>